<feature type="transmembrane region" description="Helical" evidence="1">
    <location>
        <begin position="84"/>
        <end position="106"/>
    </location>
</feature>
<feature type="transmembrane region" description="Helical" evidence="1">
    <location>
        <begin position="394"/>
        <end position="415"/>
    </location>
</feature>
<keyword evidence="1" id="KW-0812">Transmembrane</keyword>
<keyword evidence="1" id="KW-1133">Transmembrane helix</keyword>
<gene>
    <name evidence="2" type="ORF">ACFOEE_18860</name>
</gene>
<reference evidence="3" key="1">
    <citation type="journal article" date="2019" name="Int. J. Syst. Evol. Microbiol.">
        <title>The Global Catalogue of Microorganisms (GCM) 10K type strain sequencing project: providing services to taxonomists for standard genome sequencing and annotation.</title>
        <authorList>
            <consortium name="The Broad Institute Genomics Platform"/>
            <consortium name="The Broad Institute Genome Sequencing Center for Infectious Disease"/>
            <person name="Wu L."/>
            <person name="Ma J."/>
        </authorList>
    </citation>
    <scope>NUCLEOTIDE SEQUENCE [LARGE SCALE GENOMIC DNA]</scope>
    <source>
        <strain evidence="3">KCTC 42730</strain>
    </source>
</reference>
<evidence type="ECO:0000313" key="3">
    <source>
        <dbReference type="Proteomes" id="UP001595453"/>
    </source>
</evidence>
<comment type="caution">
    <text evidence="2">The sequence shown here is derived from an EMBL/GenBank/DDBJ whole genome shotgun (WGS) entry which is preliminary data.</text>
</comment>
<dbReference type="RefSeq" id="WP_377128100.1">
    <property type="nucleotide sequence ID" value="NZ_JBHRSD010000043.1"/>
</dbReference>
<dbReference type="Proteomes" id="UP001595453">
    <property type="component" value="Unassembled WGS sequence"/>
</dbReference>
<feature type="transmembrane region" description="Helical" evidence="1">
    <location>
        <begin position="159"/>
        <end position="176"/>
    </location>
</feature>
<feature type="transmembrane region" description="Helical" evidence="1">
    <location>
        <begin position="371"/>
        <end position="388"/>
    </location>
</feature>
<sequence>MIQARYQLQDVWRVWLKDKGCSIYMLYGLVALITCIALMFSTFKDLAQFTAPFASLSMCCAFAWQTVKLRADETISLVPARTQFILKQGFLVILLSCTVFFAISIATNEINTLNRFAIGLIAGLVVLKLTLIHCEYFKYNFYAYLFAGLSTAVEMKLDFSIFVILSAVAFVLAYSCRAKLQNMQWQSAALSYYRNALRESWLPVTNNLLWLDKLPLSRWLFPLSLYVGRQLFFWLFIITALVISISVLSAIYFNINKVPFLILNLAMTSGFVIHWARLQSPPQLTDSLLLLPLYDSKRALQLGFATANLRFTLLIAVICFIALLLGNFIAYSTPWWLSIVNALMHTTCFAAGLLSILAFSTLSSRVATSSVLLIIAMAVFFSLFKAIPNFSENVFIQLGSAAIWLTLAILANYLCCKRLFNS</sequence>
<feature type="transmembrane region" description="Helical" evidence="1">
    <location>
        <begin position="21"/>
        <end position="40"/>
    </location>
</feature>
<proteinExistence type="predicted"/>
<keyword evidence="3" id="KW-1185">Reference proteome</keyword>
<feature type="transmembrane region" description="Helical" evidence="1">
    <location>
        <begin position="307"/>
        <end position="329"/>
    </location>
</feature>
<feature type="transmembrane region" description="Helical" evidence="1">
    <location>
        <begin position="258"/>
        <end position="276"/>
    </location>
</feature>
<protein>
    <recommendedName>
        <fullName evidence="4">ABC transporter permease</fullName>
    </recommendedName>
</protein>
<name>A0ABV7CPT3_9GAMM</name>
<feature type="transmembrane region" description="Helical" evidence="1">
    <location>
        <begin position="112"/>
        <end position="129"/>
    </location>
</feature>
<keyword evidence="1" id="KW-0472">Membrane</keyword>
<feature type="transmembrane region" description="Helical" evidence="1">
    <location>
        <begin position="335"/>
        <end position="359"/>
    </location>
</feature>
<evidence type="ECO:0000256" key="1">
    <source>
        <dbReference type="SAM" id="Phobius"/>
    </source>
</evidence>
<dbReference type="EMBL" id="JBHRSD010000043">
    <property type="protein sequence ID" value="MFC3034566.1"/>
    <property type="molecule type" value="Genomic_DNA"/>
</dbReference>
<evidence type="ECO:0000313" key="2">
    <source>
        <dbReference type="EMBL" id="MFC3034566.1"/>
    </source>
</evidence>
<accession>A0ABV7CPT3</accession>
<feature type="transmembrane region" description="Helical" evidence="1">
    <location>
        <begin position="231"/>
        <end position="252"/>
    </location>
</feature>
<evidence type="ECO:0008006" key="4">
    <source>
        <dbReference type="Google" id="ProtNLM"/>
    </source>
</evidence>
<organism evidence="2 3">
    <name type="scientific">Pseudoalteromonas fenneropenaei</name>
    <dbReference type="NCBI Taxonomy" id="1737459"/>
    <lineage>
        <taxon>Bacteria</taxon>
        <taxon>Pseudomonadati</taxon>
        <taxon>Pseudomonadota</taxon>
        <taxon>Gammaproteobacteria</taxon>
        <taxon>Alteromonadales</taxon>
        <taxon>Pseudoalteromonadaceae</taxon>
        <taxon>Pseudoalteromonas</taxon>
    </lineage>
</organism>